<keyword evidence="1" id="KW-0472">Membrane</keyword>
<accession>A0ABR4ACL1</accession>
<evidence type="ECO:0000313" key="2">
    <source>
        <dbReference type="EMBL" id="KAL2041123.1"/>
    </source>
</evidence>
<comment type="caution">
    <text evidence="2">The sequence shown here is derived from an EMBL/GenBank/DDBJ whole genome shotgun (WGS) entry which is preliminary data.</text>
</comment>
<proteinExistence type="predicted"/>
<feature type="transmembrane region" description="Helical" evidence="1">
    <location>
        <begin position="101"/>
        <end position="120"/>
    </location>
</feature>
<sequence>MIHCRNVISSNLNYCCDHTSNCCDTAVGKSWVTLPRKPITRIDSAYSTATLHLSISTTRSIPSMTSVNSSSAASATSYESTASSPFALHFPPSPLNVGANAGMGVWVLVSPIAITILLLLPQ</sequence>
<keyword evidence="1" id="KW-0812">Transmembrane</keyword>
<dbReference type="Proteomes" id="UP001590950">
    <property type="component" value="Unassembled WGS sequence"/>
</dbReference>
<keyword evidence="1" id="KW-1133">Transmembrane helix</keyword>
<organism evidence="2 3">
    <name type="scientific">Stereocaulon virgatum</name>
    <dbReference type="NCBI Taxonomy" id="373712"/>
    <lineage>
        <taxon>Eukaryota</taxon>
        <taxon>Fungi</taxon>
        <taxon>Dikarya</taxon>
        <taxon>Ascomycota</taxon>
        <taxon>Pezizomycotina</taxon>
        <taxon>Lecanoromycetes</taxon>
        <taxon>OSLEUM clade</taxon>
        <taxon>Lecanoromycetidae</taxon>
        <taxon>Lecanorales</taxon>
        <taxon>Lecanorineae</taxon>
        <taxon>Stereocaulaceae</taxon>
        <taxon>Stereocaulon</taxon>
    </lineage>
</organism>
<keyword evidence="3" id="KW-1185">Reference proteome</keyword>
<protein>
    <submittedName>
        <fullName evidence="2">Uncharacterized protein</fullName>
    </submittedName>
</protein>
<evidence type="ECO:0000256" key="1">
    <source>
        <dbReference type="SAM" id="Phobius"/>
    </source>
</evidence>
<name>A0ABR4ACL1_9LECA</name>
<gene>
    <name evidence="2" type="ORF">N7G274_006067</name>
</gene>
<dbReference type="EMBL" id="JBEFKJ010000018">
    <property type="protein sequence ID" value="KAL2041123.1"/>
    <property type="molecule type" value="Genomic_DNA"/>
</dbReference>
<evidence type="ECO:0000313" key="3">
    <source>
        <dbReference type="Proteomes" id="UP001590950"/>
    </source>
</evidence>
<reference evidence="2 3" key="1">
    <citation type="submission" date="2024-09" db="EMBL/GenBank/DDBJ databases">
        <title>Rethinking Asexuality: The Enigmatic Case of Functional Sexual Genes in Lepraria (Stereocaulaceae).</title>
        <authorList>
            <person name="Doellman M."/>
            <person name="Sun Y."/>
            <person name="Barcenas-Pena A."/>
            <person name="Lumbsch H.T."/>
            <person name="Grewe F."/>
        </authorList>
    </citation>
    <scope>NUCLEOTIDE SEQUENCE [LARGE SCALE GENOMIC DNA]</scope>
    <source>
        <strain evidence="2 3">Mercado 3170</strain>
    </source>
</reference>